<dbReference type="AlphaFoldDB" id="A0A641AKJ6"/>
<dbReference type="Pfam" id="PF04542">
    <property type="entry name" value="Sigma70_r2"/>
    <property type="match status" value="1"/>
</dbReference>
<dbReference type="InterPro" id="IPR014284">
    <property type="entry name" value="RNA_pol_sigma-70_dom"/>
</dbReference>
<keyword evidence="9" id="KW-1185">Reference proteome</keyword>
<accession>A0A641AKJ6</accession>
<organism evidence="8 9">
    <name type="scientific">Aeromicrobium fastidiosum</name>
    <dbReference type="NCBI Taxonomy" id="52699"/>
    <lineage>
        <taxon>Bacteria</taxon>
        <taxon>Bacillati</taxon>
        <taxon>Actinomycetota</taxon>
        <taxon>Actinomycetes</taxon>
        <taxon>Propionibacteriales</taxon>
        <taxon>Nocardioidaceae</taxon>
        <taxon>Aeromicrobium</taxon>
    </lineage>
</organism>
<dbReference type="PANTHER" id="PTHR43133:SF50">
    <property type="entry name" value="ECF RNA POLYMERASE SIGMA FACTOR SIGM"/>
    <property type="match status" value="1"/>
</dbReference>
<feature type="domain" description="RNA polymerase sigma-70 region 2" evidence="6">
    <location>
        <begin position="18"/>
        <end position="80"/>
    </location>
</feature>
<dbReference type="Proteomes" id="UP001515100">
    <property type="component" value="Unassembled WGS sequence"/>
</dbReference>
<dbReference type="Gene3D" id="1.10.1740.10">
    <property type="match status" value="1"/>
</dbReference>
<name>A0A641AKJ6_9ACTN</name>
<keyword evidence="5" id="KW-0804">Transcription</keyword>
<dbReference type="SUPFAM" id="SSF88946">
    <property type="entry name" value="Sigma2 domain of RNA polymerase sigma factors"/>
    <property type="match status" value="1"/>
</dbReference>
<dbReference type="NCBIfam" id="TIGR02983">
    <property type="entry name" value="SigE-fam_strep"/>
    <property type="match status" value="1"/>
</dbReference>
<dbReference type="OrthoDB" id="3292386at2"/>
<dbReference type="EMBL" id="SDPP02000003">
    <property type="protein sequence ID" value="KAA1376335.1"/>
    <property type="molecule type" value="Genomic_DNA"/>
</dbReference>
<gene>
    <name evidence="8" type="ORF">ESP62_012945</name>
</gene>
<dbReference type="PANTHER" id="PTHR43133">
    <property type="entry name" value="RNA POLYMERASE ECF-TYPE SIGMA FACTO"/>
    <property type="match status" value="1"/>
</dbReference>
<keyword evidence="4" id="KW-0238">DNA-binding</keyword>
<dbReference type="NCBIfam" id="TIGR02937">
    <property type="entry name" value="sigma70-ECF"/>
    <property type="match status" value="1"/>
</dbReference>
<evidence type="ECO:0000256" key="3">
    <source>
        <dbReference type="ARBA" id="ARBA00023082"/>
    </source>
</evidence>
<dbReference type="GO" id="GO:0006352">
    <property type="term" value="P:DNA-templated transcription initiation"/>
    <property type="evidence" value="ECO:0007669"/>
    <property type="project" value="InterPro"/>
</dbReference>
<dbReference type="SUPFAM" id="SSF88659">
    <property type="entry name" value="Sigma3 and sigma4 domains of RNA polymerase sigma factors"/>
    <property type="match status" value="1"/>
</dbReference>
<reference evidence="8" key="1">
    <citation type="submission" date="2019-09" db="EMBL/GenBank/DDBJ databases">
        <authorList>
            <person name="Li J."/>
        </authorList>
    </citation>
    <scope>NUCLEOTIDE SEQUENCE [LARGE SCALE GENOMIC DNA]</scope>
    <source>
        <strain evidence="8">NRBC 14897</strain>
    </source>
</reference>
<feature type="domain" description="RNA polymerase sigma factor 70 region 4 type 2" evidence="7">
    <location>
        <begin position="106"/>
        <end position="158"/>
    </location>
</feature>
<dbReference type="GO" id="GO:0003677">
    <property type="term" value="F:DNA binding"/>
    <property type="evidence" value="ECO:0007669"/>
    <property type="project" value="UniProtKB-KW"/>
</dbReference>
<dbReference type="InterPro" id="IPR013249">
    <property type="entry name" value="RNA_pol_sigma70_r4_t2"/>
</dbReference>
<dbReference type="InterPro" id="IPR013324">
    <property type="entry name" value="RNA_pol_sigma_r3/r4-like"/>
</dbReference>
<dbReference type="InterPro" id="IPR007627">
    <property type="entry name" value="RNA_pol_sigma70_r2"/>
</dbReference>
<evidence type="ECO:0000259" key="7">
    <source>
        <dbReference type="Pfam" id="PF08281"/>
    </source>
</evidence>
<comment type="caution">
    <text evidence="8">The sequence shown here is derived from an EMBL/GenBank/DDBJ whole genome shotgun (WGS) entry which is preliminary data.</text>
</comment>
<evidence type="ECO:0000256" key="5">
    <source>
        <dbReference type="ARBA" id="ARBA00023163"/>
    </source>
</evidence>
<dbReference type="Gene3D" id="1.10.10.10">
    <property type="entry name" value="Winged helix-like DNA-binding domain superfamily/Winged helix DNA-binding domain"/>
    <property type="match status" value="1"/>
</dbReference>
<dbReference type="InterPro" id="IPR014325">
    <property type="entry name" value="RNA_pol_sigma-E_actinobac"/>
</dbReference>
<comment type="similarity">
    <text evidence="1">Belongs to the sigma-70 factor family. ECF subfamily.</text>
</comment>
<keyword evidence="3" id="KW-0731">Sigma factor</keyword>
<evidence type="ECO:0000256" key="4">
    <source>
        <dbReference type="ARBA" id="ARBA00023125"/>
    </source>
</evidence>
<dbReference type="GO" id="GO:0016987">
    <property type="term" value="F:sigma factor activity"/>
    <property type="evidence" value="ECO:0007669"/>
    <property type="project" value="UniProtKB-KW"/>
</dbReference>
<proteinExistence type="inferred from homology"/>
<keyword evidence="2" id="KW-0805">Transcription regulation</keyword>
<dbReference type="InterPro" id="IPR013325">
    <property type="entry name" value="RNA_pol_sigma_r2"/>
</dbReference>
<dbReference type="CDD" id="cd06171">
    <property type="entry name" value="Sigma70_r4"/>
    <property type="match status" value="1"/>
</dbReference>
<dbReference type="InterPro" id="IPR036388">
    <property type="entry name" value="WH-like_DNA-bd_sf"/>
</dbReference>
<evidence type="ECO:0000256" key="2">
    <source>
        <dbReference type="ARBA" id="ARBA00023015"/>
    </source>
</evidence>
<dbReference type="Pfam" id="PF08281">
    <property type="entry name" value="Sigma70_r4_2"/>
    <property type="match status" value="1"/>
</dbReference>
<evidence type="ECO:0000313" key="9">
    <source>
        <dbReference type="Proteomes" id="UP001515100"/>
    </source>
</evidence>
<evidence type="ECO:0000313" key="8">
    <source>
        <dbReference type="EMBL" id="KAA1376335.1"/>
    </source>
</evidence>
<sequence>MRQTSEADYSEFATTAWPRLYRTAVMIVGDPQLAEDLVQSALVKTYLAWPRLREADKAHAFTRRVMVNLSHDWFRKHSWTHEKAADVTAHDTESSDDHSSGLVDRVALADVLASLPLGQRSVVALRFLDDLSVQETADLLNVTAGTVKSQTSAALAALRSHAHLSPEGRHHD</sequence>
<evidence type="ECO:0000259" key="6">
    <source>
        <dbReference type="Pfam" id="PF04542"/>
    </source>
</evidence>
<dbReference type="RefSeq" id="WP_129184268.1">
    <property type="nucleotide sequence ID" value="NZ_JAGIOG010000001.1"/>
</dbReference>
<protein>
    <submittedName>
        <fullName evidence="8">SigE family RNA polymerase sigma factor</fullName>
    </submittedName>
</protein>
<evidence type="ECO:0000256" key="1">
    <source>
        <dbReference type="ARBA" id="ARBA00010641"/>
    </source>
</evidence>
<dbReference type="InterPro" id="IPR039425">
    <property type="entry name" value="RNA_pol_sigma-70-like"/>
</dbReference>